<dbReference type="EMBL" id="CP022387">
    <property type="protein sequence ID" value="ATA89690.1"/>
    <property type="molecule type" value="Genomic_DNA"/>
</dbReference>
<proteinExistence type="predicted"/>
<evidence type="ECO:0000313" key="1">
    <source>
        <dbReference type="EMBL" id="ATA89690.1"/>
    </source>
</evidence>
<dbReference type="KEGG" id="csto:CGC58_08095"/>
<protein>
    <submittedName>
        <fullName evidence="1">Uncharacterized protein</fullName>
    </submittedName>
</protein>
<name>A0A250FX42_9FLAO</name>
<gene>
    <name evidence="1" type="ORF">CGC58_08095</name>
</gene>
<sequence length="79" mass="9067">MIERLKKLKKIEEKEIKEIQKTTINHLISGRVIKSVIIVSIVRLSEVEACNNKASTSLSLTETSSFLRYHTFCITTLIF</sequence>
<reference evidence="2" key="1">
    <citation type="submission" date="2017-06" db="EMBL/GenBank/DDBJ databases">
        <title>Capnocytophaga spp. assemblies.</title>
        <authorList>
            <person name="Gulvik C.A."/>
        </authorList>
    </citation>
    <scope>NUCLEOTIDE SEQUENCE [LARGE SCALE GENOMIC DNA]</scope>
    <source>
        <strain evidence="2">H2177</strain>
    </source>
</reference>
<dbReference type="AlphaFoldDB" id="A0A250FX42"/>
<dbReference type="Proteomes" id="UP000217348">
    <property type="component" value="Chromosome"/>
</dbReference>
<evidence type="ECO:0000313" key="2">
    <source>
        <dbReference type="Proteomes" id="UP000217348"/>
    </source>
</evidence>
<organism evidence="1 2">
    <name type="scientific">Capnocytophaga stomatis</name>
    <dbReference type="NCBI Taxonomy" id="1848904"/>
    <lineage>
        <taxon>Bacteria</taxon>
        <taxon>Pseudomonadati</taxon>
        <taxon>Bacteroidota</taxon>
        <taxon>Flavobacteriia</taxon>
        <taxon>Flavobacteriales</taxon>
        <taxon>Flavobacteriaceae</taxon>
        <taxon>Capnocytophaga</taxon>
    </lineage>
</organism>
<accession>A0A250FX42</accession>